<reference evidence="2" key="2">
    <citation type="submission" date="2015-03" db="EMBL/GenBank/DDBJ databases">
        <title>The genome and structure of Sinorhizobium meliloti phage phiM9.</title>
        <authorList>
            <person name="Johnson M.C."/>
            <person name="Tatum K.B."/>
            <person name="Lynn J.S."/>
            <person name="Brewer T.E."/>
            <person name="Washburn B.K."/>
            <person name="Stroupe M.E."/>
            <person name="Jones K.M."/>
        </authorList>
    </citation>
    <scope>NUCLEOTIDE SEQUENCE [LARGE SCALE GENOMIC DNA]</scope>
</reference>
<proteinExistence type="predicted"/>
<keyword evidence="2" id="KW-1185">Reference proteome</keyword>
<dbReference type="RefSeq" id="YP_009189542.1">
    <property type="nucleotide sequence ID" value="NC_028676.1"/>
</dbReference>
<dbReference type="KEGG" id="vg:26517840"/>
<gene>
    <name evidence="1" type="ORF">Sm_phiM9_160</name>
</gene>
<dbReference type="Proteomes" id="UP000033804">
    <property type="component" value="Segment"/>
</dbReference>
<sequence>MSIPSFEKFVSNKRLIVGRVQWNEEHVAPVNCWIGYAYGNEAVIEIDARVEQPWYVFSDGCFEYRHKDLYEVELFLYTHLKNTGYFN</sequence>
<name>A0A0F6R7M1_9CAUD</name>
<dbReference type="EMBL" id="KP881232">
    <property type="protein sequence ID" value="AKE44788.1"/>
    <property type="molecule type" value="Genomic_DNA"/>
</dbReference>
<accession>A0A0F6R7M1</accession>
<evidence type="ECO:0000313" key="1">
    <source>
        <dbReference type="EMBL" id="AKE44788.1"/>
    </source>
</evidence>
<protein>
    <submittedName>
        <fullName evidence="1">Uncharacterized protein</fullName>
    </submittedName>
</protein>
<reference evidence="1 2" key="1">
    <citation type="journal article" date="2015" name="J. Virol.">
        <title>Sinorhizobium meliloti Phage ?M9 Defines a New Group of T4 Superfamily Phages with Unusual Genomic Features but a Common T=16 Capsid.</title>
        <authorList>
            <person name="Johnson M.C."/>
            <person name="Tatum K.B."/>
            <person name="Lynn J.S."/>
            <person name="Brewer T.E."/>
            <person name="Lu S."/>
            <person name="Washburn B.K."/>
            <person name="Stroupe M.E."/>
            <person name="Jones K.M."/>
        </authorList>
    </citation>
    <scope>NUCLEOTIDE SEQUENCE [LARGE SCALE GENOMIC DNA]</scope>
</reference>
<dbReference type="GeneID" id="26517840"/>
<organism evidence="1 2">
    <name type="scientific">Sinorhizobium phage phiM9</name>
    <dbReference type="NCBI Taxonomy" id="1636182"/>
    <lineage>
        <taxon>Viruses</taxon>
        <taxon>Duplodnaviria</taxon>
        <taxon>Heunggongvirae</taxon>
        <taxon>Uroviricota</taxon>
        <taxon>Caudoviricetes</taxon>
        <taxon>Pootjesviridae</taxon>
        <taxon>Emnonavirus</taxon>
        <taxon>Emnonavirus phiM9</taxon>
    </lineage>
</organism>
<evidence type="ECO:0000313" key="2">
    <source>
        <dbReference type="Proteomes" id="UP000033804"/>
    </source>
</evidence>